<gene>
    <name evidence="13" type="ORF">GEV33_006781</name>
</gene>
<dbReference type="Gene3D" id="6.10.250.980">
    <property type="match status" value="1"/>
</dbReference>
<dbReference type="Pfam" id="PF00010">
    <property type="entry name" value="HLH"/>
    <property type="match status" value="1"/>
</dbReference>
<keyword evidence="8" id="KW-0539">Nucleus</keyword>
<dbReference type="InterPro" id="IPR003650">
    <property type="entry name" value="Orange_dom"/>
</dbReference>
<feature type="region of interest" description="Disordered" evidence="10">
    <location>
        <begin position="93"/>
        <end position="121"/>
    </location>
</feature>
<dbReference type="PROSITE" id="PS50888">
    <property type="entry name" value="BHLH"/>
    <property type="match status" value="1"/>
</dbReference>
<evidence type="ECO:0000259" key="11">
    <source>
        <dbReference type="PROSITE" id="PS50888"/>
    </source>
</evidence>
<evidence type="ECO:0000313" key="13">
    <source>
        <dbReference type="EMBL" id="KAH0816011.1"/>
    </source>
</evidence>
<evidence type="ECO:0000259" key="12">
    <source>
        <dbReference type="PROSITE" id="PS51054"/>
    </source>
</evidence>
<keyword evidence="3" id="KW-0678">Repressor</keyword>
<feature type="compositionally biased region" description="Acidic residues" evidence="10">
    <location>
        <begin position="95"/>
        <end position="104"/>
    </location>
</feature>
<dbReference type="FunFam" id="4.10.280.10:FF:000012">
    <property type="entry name" value="hairy/enhancer-of-split related with YRPW motif protein 1"/>
    <property type="match status" value="1"/>
</dbReference>
<name>A0A8J6HL58_TENMO</name>
<evidence type="ECO:0000256" key="10">
    <source>
        <dbReference type="SAM" id="MobiDB-lite"/>
    </source>
</evidence>
<dbReference type="Gene3D" id="4.10.280.10">
    <property type="entry name" value="Helix-loop-helix DNA-binding domain"/>
    <property type="match status" value="1"/>
</dbReference>
<reference evidence="13" key="1">
    <citation type="journal article" date="2020" name="J Insects Food Feed">
        <title>The yellow mealworm (Tenebrio molitor) genome: a resource for the emerging insects as food and feed industry.</title>
        <authorList>
            <person name="Eriksson T."/>
            <person name="Andere A."/>
            <person name="Kelstrup H."/>
            <person name="Emery V."/>
            <person name="Picard C."/>
        </authorList>
    </citation>
    <scope>NUCLEOTIDE SEQUENCE</scope>
    <source>
        <strain evidence="13">Stoneville</strain>
        <tissue evidence="13">Whole head</tissue>
    </source>
</reference>
<reference evidence="13" key="2">
    <citation type="submission" date="2021-08" db="EMBL/GenBank/DDBJ databases">
        <authorList>
            <person name="Eriksson T."/>
        </authorList>
    </citation>
    <scope>NUCLEOTIDE SEQUENCE</scope>
    <source>
        <strain evidence="13">Stoneville</strain>
        <tissue evidence="13">Whole head</tissue>
    </source>
</reference>
<dbReference type="SUPFAM" id="SSF47459">
    <property type="entry name" value="HLH, helix-loop-helix DNA-binding domain"/>
    <property type="match status" value="1"/>
</dbReference>
<feature type="compositionally biased region" description="Polar residues" evidence="10">
    <location>
        <begin position="30"/>
        <end position="41"/>
    </location>
</feature>
<dbReference type="InterPro" id="IPR011598">
    <property type="entry name" value="bHLH_dom"/>
</dbReference>
<keyword evidence="5" id="KW-0805">Transcription regulation</keyword>
<evidence type="ECO:0000313" key="14">
    <source>
        <dbReference type="Proteomes" id="UP000719412"/>
    </source>
</evidence>
<evidence type="ECO:0008006" key="15">
    <source>
        <dbReference type="Google" id="ProtNLM"/>
    </source>
</evidence>
<dbReference type="GO" id="GO:0032502">
    <property type="term" value="P:developmental process"/>
    <property type="evidence" value="ECO:0007669"/>
    <property type="project" value="UniProtKB-ARBA"/>
</dbReference>
<sequence length="388" mass="43053">MNGFRRRGRNMGVLYGPKEEGVGQKRGRTSLGQPSDQQGKTHLTAGCARANMCFRKIIMDHTLPQNTPLHWGYSANNPNTSWAPVSRSVKRPLSESDDCDDVFSEESSKEQCTSPGDADSCQMLSRKKRRGVIEKKRRDRINMSLSELKRLVPSAFEKQGSAKLEKAEILQMTVDHLKMIHAKGLDSFAYDPHKYAMDYHGMGFRECVAEVARYLERIEGLDVQNPLRLRLTSHLQCCAAQRELATKQATSAPWGYGSTQPYPPLNTLPPSPVPNHGPIANLNAHQPPPPPLHHQNMHELGHFDVSTSCAQTSAAAPTTDTSRLAPATSILTPLTTTTSSALAYSPHQYPVNTFTIPTSNHHQNYNQSNIPTSQGMKPYRPWGAEVAY</sequence>
<dbReference type="InterPro" id="IPR036638">
    <property type="entry name" value="HLH_DNA-bd_sf"/>
</dbReference>
<dbReference type="GO" id="GO:0006355">
    <property type="term" value="P:regulation of DNA-templated transcription"/>
    <property type="evidence" value="ECO:0007669"/>
    <property type="project" value="InterPro"/>
</dbReference>
<feature type="domain" description="BHLH" evidence="11">
    <location>
        <begin position="125"/>
        <end position="180"/>
    </location>
</feature>
<evidence type="ECO:0000256" key="6">
    <source>
        <dbReference type="ARBA" id="ARBA00023125"/>
    </source>
</evidence>
<accession>A0A8J6HL58</accession>
<keyword evidence="7" id="KW-0804">Transcription</keyword>
<dbReference type="GO" id="GO:0005634">
    <property type="term" value="C:nucleus"/>
    <property type="evidence" value="ECO:0007669"/>
    <property type="project" value="UniProtKB-SubCell"/>
</dbReference>
<evidence type="ECO:0000256" key="2">
    <source>
        <dbReference type="ARBA" id="ARBA00022473"/>
    </source>
</evidence>
<keyword evidence="2" id="KW-0217">Developmental protein</keyword>
<dbReference type="Proteomes" id="UP000719412">
    <property type="component" value="Unassembled WGS sequence"/>
</dbReference>
<dbReference type="SMART" id="SM00353">
    <property type="entry name" value="HLH"/>
    <property type="match status" value="1"/>
</dbReference>
<evidence type="ECO:0000256" key="4">
    <source>
        <dbReference type="ARBA" id="ARBA00022976"/>
    </source>
</evidence>
<evidence type="ECO:0000256" key="3">
    <source>
        <dbReference type="ARBA" id="ARBA00022491"/>
    </source>
</evidence>
<dbReference type="EMBL" id="JABDTM020022213">
    <property type="protein sequence ID" value="KAH0816011.1"/>
    <property type="molecule type" value="Genomic_DNA"/>
</dbReference>
<dbReference type="GO" id="GO:0046983">
    <property type="term" value="F:protein dimerization activity"/>
    <property type="evidence" value="ECO:0007669"/>
    <property type="project" value="InterPro"/>
</dbReference>
<feature type="region of interest" description="Disordered" evidence="10">
    <location>
        <begin position="1"/>
        <end position="41"/>
    </location>
</feature>
<dbReference type="SMART" id="SM00511">
    <property type="entry name" value="ORANGE"/>
    <property type="match status" value="1"/>
</dbReference>
<evidence type="ECO:0000256" key="7">
    <source>
        <dbReference type="ARBA" id="ARBA00023163"/>
    </source>
</evidence>
<dbReference type="GO" id="GO:0003677">
    <property type="term" value="F:DNA binding"/>
    <property type="evidence" value="ECO:0007669"/>
    <property type="project" value="UniProtKB-KW"/>
</dbReference>
<evidence type="ECO:0000256" key="8">
    <source>
        <dbReference type="ARBA" id="ARBA00023242"/>
    </source>
</evidence>
<evidence type="ECO:0000256" key="9">
    <source>
        <dbReference type="ARBA" id="ARBA00038262"/>
    </source>
</evidence>
<organism evidence="13 14">
    <name type="scientific">Tenebrio molitor</name>
    <name type="common">Yellow mealworm beetle</name>
    <dbReference type="NCBI Taxonomy" id="7067"/>
    <lineage>
        <taxon>Eukaryota</taxon>
        <taxon>Metazoa</taxon>
        <taxon>Ecdysozoa</taxon>
        <taxon>Arthropoda</taxon>
        <taxon>Hexapoda</taxon>
        <taxon>Insecta</taxon>
        <taxon>Pterygota</taxon>
        <taxon>Neoptera</taxon>
        <taxon>Endopterygota</taxon>
        <taxon>Coleoptera</taxon>
        <taxon>Polyphaga</taxon>
        <taxon>Cucujiformia</taxon>
        <taxon>Tenebrionidae</taxon>
        <taxon>Tenebrio</taxon>
    </lineage>
</organism>
<dbReference type="PROSITE" id="PS51054">
    <property type="entry name" value="ORANGE"/>
    <property type="match status" value="1"/>
</dbReference>
<comment type="caution">
    <text evidence="13">The sequence shown here is derived from an EMBL/GenBank/DDBJ whole genome shotgun (WGS) entry which is preliminary data.</text>
</comment>
<proteinExistence type="inferred from homology"/>
<comment type="similarity">
    <text evidence="9">Belongs to the HEY family.</text>
</comment>
<dbReference type="GO" id="GO:0007219">
    <property type="term" value="P:Notch signaling pathway"/>
    <property type="evidence" value="ECO:0007669"/>
    <property type="project" value="UniProtKB-KW"/>
</dbReference>
<dbReference type="AlphaFoldDB" id="A0A8J6HL58"/>
<dbReference type="PANTHER" id="PTHR10985">
    <property type="entry name" value="BASIC HELIX-LOOP-HELIX TRANSCRIPTION FACTOR, HES-RELATED"/>
    <property type="match status" value="1"/>
</dbReference>
<keyword evidence="4" id="KW-0914">Notch signaling pathway</keyword>
<protein>
    <recommendedName>
        <fullName evidence="15">Hairy/enhancer-of-split related with YRPW motif protein</fullName>
    </recommendedName>
</protein>
<dbReference type="SUPFAM" id="SSF158457">
    <property type="entry name" value="Orange domain-like"/>
    <property type="match status" value="1"/>
</dbReference>
<comment type="subcellular location">
    <subcellularLocation>
        <location evidence="1">Nucleus</location>
    </subcellularLocation>
</comment>
<keyword evidence="14" id="KW-1185">Reference proteome</keyword>
<keyword evidence="6" id="KW-0238">DNA-binding</keyword>
<evidence type="ECO:0000256" key="1">
    <source>
        <dbReference type="ARBA" id="ARBA00004123"/>
    </source>
</evidence>
<evidence type="ECO:0000256" key="5">
    <source>
        <dbReference type="ARBA" id="ARBA00023015"/>
    </source>
</evidence>
<dbReference type="Pfam" id="PF07527">
    <property type="entry name" value="Hairy_orange"/>
    <property type="match status" value="1"/>
</dbReference>
<feature type="domain" description="Orange" evidence="12">
    <location>
        <begin position="203"/>
        <end position="235"/>
    </location>
</feature>
<dbReference type="InterPro" id="IPR050370">
    <property type="entry name" value="HES_HEY"/>
</dbReference>